<dbReference type="SFLD" id="SFLDG01129">
    <property type="entry name" value="C1.5:_HAD__Beta-PGM__Phosphata"/>
    <property type="match status" value="1"/>
</dbReference>
<dbReference type="NCBIfam" id="TIGR01428">
    <property type="entry name" value="HAD_type_II"/>
    <property type="match status" value="1"/>
</dbReference>
<dbReference type="Gene3D" id="3.40.50.1000">
    <property type="entry name" value="HAD superfamily/HAD-like"/>
    <property type="match status" value="1"/>
</dbReference>
<dbReference type="InterPro" id="IPR006439">
    <property type="entry name" value="HAD-SF_hydro_IA"/>
</dbReference>
<evidence type="ECO:0000313" key="5">
    <source>
        <dbReference type="Proteomes" id="UP000190135"/>
    </source>
</evidence>
<dbReference type="SFLD" id="SFLDS00003">
    <property type="entry name" value="Haloacid_Dehalogenase"/>
    <property type="match status" value="1"/>
</dbReference>
<dbReference type="GO" id="GO:0018784">
    <property type="term" value="F:(S)-2-haloacid dehalogenase activity"/>
    <property type="evidence" value="ECO:0007669"/>
    <property type="project" value="UniProtKB-UniRule"/>
</dbReference>
<comment type="catalytic activity">
    <reaction evidence="3">
        <text>an (S)-2-haloacid + H2O = a (2R)-2-hydroxycarboxylate + a halide anion + H(+)</text>
        <dbReference type="Rhea" id="RHEA:11192"/>
        <dbReference type="ChEBI" id="CHEBI:15377"/>
        <dbReference type="ChEBI" id="CHEBI:15378"/>
        <dbReference type="ChEBI" id="CHEBI:16042"/>
        <dbReference type="ChEBI" id="CHEBI:58314"/>
        <dbReference type="ChEBI" id="CHEBI:137405"/>
        <dbReference type="EC" id="3.8.1.2"/>
    </reaction>
</comment>
<dbReference type="AlphaFoldDB" id="A0A1T4NMU3"/>
<evidence type="ECO:0000313" key="4">
    <source>
        <dbReference type="EMBL" id="SJZ80641.1"/>
    </source>
</evidence>
<comment type="similarity">
    <text evidence="1 3">Belongs to the HAD-like hydrolase superfamily. S-2-haloalkanoic acid dehalogenase family.</text>
</comment>
<dbReference type="InterPro" id="IPR051540">
    <property type="entry name" value="S-2-haloacid_dehalogenase"/>
</dbReference>
<dbReference type="Proteomes" id="UP000190135">
    <property type="component" value="Unassembled WGS sequence"/>
</dbReference>
<dbReference type="EMBL" id="FUXL01000003">
    <property type="protein sequence ID" value="SJZ80641.1"/>
    <property type="molecule type" value="Genomic_DNA"/>
</dbReference>
<dbReference type="InterPro" id="IPR023198">
    <property type="entry name" value="PGP-like_dom2"/>
</dbReference>
<evidence type="ECO:0000256" key="2">
    <source>
        <dbReference type="ARBA" id="ARBA00022801"/>
    </source>
</evidence>
<dbReference type="SUPFAM" id="SSF56784">
    <property type="entry name" value="HAD-like"/>
    <property type="match status" value="1"/>
</dbReference>
<evidence type="ECO:0000256" key="1">
    <source>
        <dbReference type="ARBA" id="ARBA00008106"/>
    </source>
</evidence>
<keyword evidence="5" id="KW-1185">Reference proteome</keyword>
<dbReference type="InterPro" id="IPR023214">
    <property type="entry name" value="HAD_sf"/>
</dbReference>
<proteinExistence type="inferred from homology"/>
<gene>
    <name evidence="4" type="ORF">SAMN05428963_103104</name>
</gene>
<dbReference type="EC" id="3.8.1.2" evidence="3"/>
<dbReference type="NCBIfam" id="TIGR01493">
    <property type="entry name" value="HAD-SF-IA-v2"/>
    <property type="match status" value="1"/>
</dbReference>
<dbReference type="CDD" id="cd02588">
    <property type="entry name" value="HAD_L2-DEX"/>
    <property type="match status" value="1"/>
</dbReference>
<protein>
    <recommendedName>
        <fullName evidence="3">(S)-2-haloacid dehalogenase</fullName>
        <ecNumber evidence="3">3.8.1.2</ecNumber>
    </recommendedName>
    <alternativeName>
        <fullName evidence="3">2-haloalkanoic acid dehalogenase</fullName>
    </alternativeName>
    <alternativeName>
        <fullName evidence="3">Halocarboxylic acid halidohydrolase</fullName>
    </alternativeName>
    <alternativeName>
        <fullName evidence="3">L-2-haloacid dehalogenase</fullName>
    </alternativeName>
</protein>
<comment type="function">
    <text evidence="3">Catalyzes the hydrolytic dehalogenation of small (S)-2-haloalkanoic acids to yield the corresponding (R)-2-hydroxyalkanoic acids.</text>
</comment>
<dbReference type="InterPro" id="IPR036412">
    <property type="entry name" value="HAD-like_sf"/>
</dbReference>
<keyword evidence="2 3" id="KW-0378">Hydrolase</keyword>
<dbReference type="Pfam" id="PF00702">
    <property type="entry name" value="Hydrolase"/>
    <property type="match status" value="1"/>
</dbReference>
<dbReference type="PANTHER" id="PTHR43316">
    <property type="entry name" value="HYDROLASE, HALOACID DELAHOGENASE-RELATED"/>
    <property type="match status" value="1"/>
</dbReference>
<dbReference type="STRING" id="1365950.SAMN05428963_103104"/>
<name>A0A1T4NMU3_9HYPH</name>
<dbReference type="Gene3D" id="1.10.150.240">
    <property type="entry name" value="Putative phosphatase, domain 2"/>
    <property type="match status" value="1"/>
</dbReference>
<dbReference type="OrthoDB" id="7989657at2"/>
<organism evidence="4 5">
    <name type="scientific">Consotaella salsifontis</name>
    <dbReference type="NCBI Taxonomy" id="1365950"/>
    <lineage>
        <taxon>Bacteria</taxon>
        <taxon>Pseudomonadati</taxon>
        <taxon>Pseudomonadota</taxon>
        <taxon>Alphaproteobacteria</taxon>
        <taxon>Hyphomicrobiales</taxon>
        <taxon>Aurantimonadaceae</taxon>
        <taxon>Consotaella</taxon>
    </lineage>
</organism>
<dbReference type="RefSeq" id="WP_078707224.1">
    <property type="nucleotide sequence ID" value="NZ_FUXL01000003.1"/>
</dbReference>
<reference evidence="4 5" key="1">
    <citation type="submission" date="2017-02" db="EMBL/GenBank/DDBJ databases">
        <authorList>
            <person name="Peterson S.W."/>
        </authorList>
    </citation>
    <scope>NUCLEOTIDE SEQUENCE [LARGE SCALE GENOMIC DNA]</scope>
    <source>
        <strain evidence="4 5">USBA 369</strain>
    </source>
</reference>
<dbReference type="SFLD" id="SFLDG01135">
    <property type="entry name" value="C1.5.6:_HAD__Beta-PGM__Phospha"/>
    <property type="match status" value="1"/>
</dbReference>
<dbReference type="InterPro" id="IPR006328">
    <property type="entry name" value="2-HAD"/>
</dbReference>
<dbReference type="PANTHER" id="PTHR43316:SF3">
    <property type="entry name" value="HALOACID DEHALOGENASE, TYPE II (AFU_ORTHOLOGUE AFUA_2G07750)-RELATED"/>
    <property type="match status" value="1"/>
</dbReference>
<sequence>MHTVYVFDAYGTLFDTSAAVHRHAGDLGEAGERLAALWRRKQLEYSWVRSLMGPCERDFWQLTVDALDHALAAVPEADRALREPLLEAYRDLDTYPEVPQVLGALKDRGAKLAILSNGSHEMLERAIRSAGLAQLFDRVFSAEDIKRFKVWPDVYDMVGTAYRVYPHAVSFQSSNRWDIAGAARFGFTTVWINRTRQPDEYLDLPPTAVLPDLKALPTML</sequence>
<evidence type="ECO:0000256" key="3">
    <source>
        <dbReference type="RuleBase" id="RU368077"/>
    </source>
</evidence>
<dbReference type="PRINTS" id="PR00413">
    <property type="entry name" value="HADHALOGNASE"/>
</dbReference>
<accession>A0A1T4NMU3</accession>
<dbReference type="SFLD" id="SFLDF00045">
    <property type="entry name" value="2-haloacid_dehalogenase"/>
    <property type="match status" value="1"/>
</dbReference>